<dbReference type="AlphaFoldDB" id="A0A1F6ANH1"/>
<evidence type="ECO:0000256" key="4">
    <source>
        <dbReference type="ARBA" id="ARBA00023136"/>
    </source>
</evidence>
<dbReference type="GO" id="GO:0005384">
    <property type="term" value="F:manganese ion transmembrane transporter activity"/>
    <property type="evidence" value="ECO:0007669"/>
    <property type="project" value="InterPro"/>
</dbReference>
<reference evidence="6 7" key="1">
    <citation type="journal article" date="2016" name="Nat. Commun.">
        <title>Thousands of microbial genomes shed light on interconnected biogeochemical processes in an aquifer system.</title>
        <authorList>
            <person name="Anantharaman K."/>
            <person name="Brown C.T."/>
            <person name="Hug L.A."/>
            <person name="Sharon I."/>
            <person name="Castelle C.J."/>
            <person name="Probst A.J."/>
            <person name="Thomas B.C."/>
            <person name="Singh A."/>
            <person name="Wilkins M.J."/>
            <person name="Karaoz U."/>
            <person name="Brodie E.L."/>
            <person name="Williams K.H."/>
            <person name="Hubbard S.S."/>
            <person name="Banfield J.F."/>
        </authorList>
    </citation>
    <scope>NUCLEOTIDE SEQUENCE [LARGE SCALE GENOMIC DNA]</scope>
</reference>
<proteinExistence type="predicted"/>
<evidence type="ECO:0000256" key="2">
    <source>
        <dbReference type="ARBA" id="ARBA00022692"/>
    </source>
</evidence>
<dbReference type="InterPro" id="IPR008217">
    <property type="entry name" value="Ccc1_fam"/>
</dbReference>
<organism evidence="6 7">
    <name type="scientific">Candidatus Gottesmanbacteria bacterium RIFCSPLOWO2_01_FULL_39_12b</name>
    <dbReference type="NCBI Taxonomy" id="1798388"/>
    <lineage>
        <taxon>Bacteria</taxon>
        <taxon>Candidatus Gottesmaniibacteriota</taxon>
    </lineage>
</organism>
<name>A0A1F6ANH1_9BACT</name>
<evidence type="ECO:0000313" key="6">
    <source>
        <dbReference type="EMBL" id="OGG26235.1"/>
    </source>
</evidence>
<keyword evidence="2 5" id="KW-0812">Transmembrane</keyword>
<dbReference type="EMBL" id="MFJR01000012">
    <property type="protein sequence ID" value="OGG26235.1"/>
    <property type="molecule type" value="Genomic_DNA"/>
</dbReference>
<keyword evidence="3 5" id="KW-1133">Transmembrane helix</keyword>
<evidence type="ECO:0000256" key="1">
    <source>
        <dbReference type="ARBA" id="ARBA00004127"/>
    </source>
</evidence>
<dbReference type="GO" id="GO:0012505">
    <property type="term" value="C:endomembrane system"/>
    <property type="evidence" value="ECO:0007669"/>
    <property type="project" value="UniProtKB-SubCell"/>
</dbReference>
<dbReference type="GO" id="GO:0030026">
    <property type="term" value="P:intracellular manganese ion homeostasis"/>
    <property type="evidence" value="ECO:0007669"/>
    <property type="project" value="InterPro"/>
</dbReference>
<comment type="subcellular location">
    <subcellularLocation>
        <location evidence="1">Endomembrane system</location>
        <topology evidence="1">Multi-pass membrane protein</topology>
    </subcellularLocation>
</comment>
<dbReference type="PANTHER" id="PTHR31851">
    <property type="entry name" value="FE(2+)/MN(2+) TRANSPORTER PCL1"/>
    <property type="match status" value="1"/>
</dbReference>
<feature type="transmembrane region" description="Helical" evidence="5">
    <location>
        <begin position="205"/>
        <end position="224"/>
    </location>
</feature>
<accession>A0A1F6ANH1</accession>
<evidence type="ECO:0000256" key="5">
    <source>
        <dbReference type="SAM" id="Phobius"/>
    </source>
</evidence>
<feature type="transmembrane region" description="Helical" evidence="5">
    <location>
        <begin position="178"/>
        <end position="199"/>
    </location>
</feature>
<dbReference type="Proteomes" id="UP000176609">
    <property type="component" value="Unassembled WGS sequence"/>
</dbReference>
<evidence type="ECO:0000256" key="3">
    <source>
        <dbReference type="ARBA" id="ARBA00022989"/>
    </source>
</evidence>
<evidence type="ECO:0008006" key="8">
    <source>
        <dbReference type="Google" id="ProtNLM"/>
    </source>
</evidence>
<evidence type="ECO:0000313" key="7">
    <source>
        <dbReference type="Proteomes" id="UP000176609"/>
    </source>
</evidence>
<protein>
    <recommendedName>
        <fullName evidence="8">Iron transporter</fullName>
    </recommendedName>
</protein>
<feature type="transmembrane region" description="Helical" evidence="5">
    <location>
        <begin position="236"/>
        <end position="257"/>
    </location>
</feature>
<sequence>MGRIDQARSGYLTQDISASLGAHSKTAIKNSISHKEGHLSSFNLPEIILGGQDGLVNVLGVILGVAAATSDSRIVIVAGLAATFAESVSMAAVAYTSKIAEADYYQSEYEREKWEIEYIPRGEEEEIRALYKSYGFKGKVLEGIVKTIIADKKLWLKVMMEQELKLTPVERKQAIPDAIIVGVSAIIGSIIPLSAYLFFPITSATVLSLAISSLTLFVVGYYKAQKTLGRKFVKSGVEMMVIGIVSALVGYLIGTILKV</sequence>
<comment type="caution">
    <text evidence="6">The sequence shown here is derived from an EMBL/GenBank/DDBJ whole genome shotgun (WGS) entry which is preliminary data.</text>
</comment>
<dbReference type="Pfam" id="PF01988">
    <property type="entry name" value="VIT1"/>
    <property type="match status" value="1"/>
</dbReference>
<keyword evidence="4 5" id="KW-0472">Membrane</keyword>
<gene>
    <name evidence="6" type="ORF">A2960_04635</name>
</gene>